<evidence type="ECO:0000313" key="9">
    <source>
        <dbReference type="Proteomes" id="UP000196365"/>
    </source>
</evidence>
<feature type="domain" description="HTH iclR-type" evidence="6">
    <location>
        <begin position="9"/>
        <end position="70"/>
    </location>
</feature>
<keyword evidence="2" id="KW-0238">DNA-binding</keyword>
<dbReference type="EMBL" id="FUWV01000014">
    <property type="protein sequence ID" value="SJZ85962.1"/>
    <property type="molecule type" value="Genomic_DNA"/>
</dbReference>
<dbReference type="GO" id="GO:0003677">
    <property type="term" value="F:DNA binding"/>
    <property type="evidence" value="ECO:0007669"/>
    <property type="project" value="UniProtKB-KW"/>
</dbReference>
<evidence type="ECO:0000256" key="1">
    <source>
        <dbReference type="ARBA" id="ARBA00023015"/>
    </source>
</evidence>
<evidence type="ECO:0000256" key="2">
    <source>
        <dbReference type="ARBA" id="ARBA00023125"/>
    </source>
</evidence>
<keyword evidence="1" id="KW-0805">Transcription regulation</keyword>
<sequence length="254" mass="28942">MSKNSTTRVQSVDRALSILETLSNYESLSLLEISEKVHLHKATTHRLVNSLLDNGYIEKDPITKHYRISLKLFELGNRRVQNIDFLNVAKSMIRQLAIEINQTVHLVIEDNNEVLYIDKYEPTQNENRMRSKIGMKAPMYCTAVGKAILATRSNTEITQYWENTNIKKLTNNTIINLDDFLQEIESIRKNGYAIDNEENEQGIVCVGAVFSSFKEVAAGAISVSMPILEIDKKTFFIEKVLETAEKTSKLLGHF</sequence>
<dbReference type="PANTHER" id="PTHR30136">
    <property type="entry name" value="HELIX-TURN-HELIX TRANSCRIPTIONAL REGULATOR, ICLR FAMILY"/>
    <property type="match status" value="1"/>
</dbReference>
<dbReference type="AlphaFoldDB" id="A0A1T4P3G2"/>
<dbReference type="Gene3D" id="1.10.10.10">
    <property type="entry name" value="Winged helix-like DNA-binding domain superfamily/Winged helix DNA-binding domain"/>
    <property type="match status" value="1"/>
</dbReference>
<dbReference type="PANTHER" id="PTHR30136:SF19">
    <property type="entry name" value="DNA-BINDING TRANSCRIPTIONAL REPRESSOR YIAJ"/>
    <property type="match status" value="1"/>
</dbReference>
<protein>
    <recommendedName>
        <fullName evidence="5">Glycerol operon regulatory protein</fullName>
    </recommendedName>
</protein>
<dbReference type="Pfam" id="PF09339">
    <property type="entry name" value="HTH_IclR"/>
    <property type="match status" value="1"/>
</dbReference>
<dbReference type="SUPFAM" id="SSF46785">
    <property type="entry name" value="Winged helix' DNA-binding domain"/>
    <property type="match status" value="1"/>
</dbReference>
<feature type="domain" description="IclR-ED" evidence="7">
    <location>
        <begin position="71"/>
        <end position="253"/>
    </location>
</feature>
<dbReference type="SUPFAM" id="SSF55781">
    <property type="entry name" value="GAF domain-like"/>
    <property type="match status" value="1"/>
</dbReference>
<dbReference type="PROSITE" id="PS51078">
    <property type="entry name" value="ICLR_ED"/>
    <property type="match status" value="1"/>
</dbReference>
<evidence type="ECO:0000256" key="3">
    <source>
        <dbReference type="ARBA" id="ARBA00023163"/>
    </source>
</evidence>
<gene>
    <name evidence="8" type="ORF">SAMN02745973_01908</name>
</gene>
<comment type="function">
    <text evidence="4">May be an activator protein for the gylABX operon.</text>
</comment>
<evidence type="ECO:0000313" key="8">
    <source>
        <dbReference type="EMBL" id="SJZ85962.1"/>
    </source>
</evidence>
<accession>A0A1T4P3G2</accession>
<reference evidence="8 9" key="1">
    <citation type="submission" date="2017-02" db="EMBL/GenBank/DDBJ databases">
        <authorList>
            <person name="Peterson S.W."/>
        </authorList>
    </citation>
    <scope>NUCLEOTIDE SEQUENCE [LARGE SCALE GENOMIC DNA]</scope>
    <source>
        <strain evidence="8 9">DSM 15102</strain>
    </source>
</reference>
<dbReference type="InterPro" id="IPR029016">
    <property type="entry name" value="GAF-like_dom_sf"/>
</dbReference>
<dbReference type="GO" id="GO:0003700">
    <property type="term" value="F:DNA-binding transcription factor activity"/>
    <property type="evidence" value="ECO:0007669"/>
    <property type="project" value="TreeGrafter"/>
</dbReference>
<evidence type="ECO:0000259" key="7">
    <source>
        <dbReference type="PROSITE" id="PS51078"/>
    </source>
</evidence>
<dbReference type="PROSITE" id="PS51077">
    <property type="entry name" value="HTH_ICLR"/>
    <property type="match status" value="1"/>
</dbReference>
<dbReference type="InterPro" id="IPR005471">
    <property type="entry name" value="Tscrpt_reg_IclR_N"/>
</dbReference>
<dbReference type="SMART" id="SM00346">
    <property type="entry name" value="HTH_ICLR"/>
    <property type="match status" value="1"/>
</dbReference>
<dbReference type="InterPro" id="IPR050707">
    <property type="entry name" value="HTH_MetabolicPath_Reg"/>
</dbReference>
<evidence type="ECO:0000259" key="6">
    <source>
        <dbReference type="PROSITE" id="PS51077"/>
    </source>
</evidence>
<dbReference type="Gene3D" id="3.30.450.40">
    <property type="match status" value="1"/>
</dbReference>
<evidence type="ECO:0000256" key="5">
    <source>
        <dbReference type="ARBA" id="ARBA00070406"/>
    </source>
</evidence>
<keyword evidence="3" id="KW-0804">Transcription</keyword>
<name>A0A1T4P3G2_9FIRM</name>
<dbReference type="Pfam" id="PF01614">
    <property type="entry name" value="IclR_C"/>
    <property type="match status" value="1"/>
</dbReference>
<organism evidence="8 9">
    <name type="scientific">Garciella nitratireducens DSM 15102</name>
    <dbReference type="NCBI Taxonomy" id="1121911"/>
    <lineage>
        <taxon>Bacteria</taxon>
        <taxon>Bacillati</taxon>
        <taxon>Bacillota</taxon>
        <taxon>Clostridia</taxon>
        <taxon>Eubacteriales</taxon>
        <taxon>Eubacteriaceae</taxon>
        <taxon>Garciella</taxon>
    </lineage>
</organism>
<dbReference type="InterPro" id="IPR014757">
    <property type="entry name" value="Tscrpt_reg_IclR_C"/>
</dbReference>
<dbReference type="FunFam" id="1.10.10.10:FF:000056">
    <property type="entry name" value="IclR family transcriptional regulator"/>
    <property type="match status" value="1"/>
</dbReference>
<keyword evidence="9" id="KW-1185">Reference proteome</keyword>
<dbReference type="RefSeq" id="WP_087679266.1">
    <property type="nucleotide sequence ID" value="NZ_FUWV01000014.1"/>
</dbReference>
<proteinExistence type="predicted"/>
<dbReference type="InterPro" id="IPR036388">
    <property type="entry name" value="WH-like_DNA-bd_sf"/>
</dbReference>
<dbReference type="GO" id="GO:0045892">
    <property type="term" value="P:negative regulation of DNA-templated transcription"/>
    <property type="evidence" value="ECO:0007669"/>
    <property type="project" value="TreeGrafter"/>
</dbReference>
<dbReference type="OrthoDB" id="9791752at2"/>
<dbReference type="InterPro" id="IPR036390">
    <property type="entry name" value="WH_DNA-bd_sf"/>
</dbReference>
<evidence type="ECO:0000256" key="4">
    <source>
        <dbReference type="ARBA" id="ARBA00058938"/>
    </source>
</evidence>
<dbReference type="Proteomes" id="UP000196365">
    <property type="component" value="Unassembled WGS sequence"/>
</dbReference>